<reference evidence="7 8" key="1">
    <citation type="submission" date="2014-06" db="EMBL/GenBank/DDBJ databases">
        <authorList>
            <person name="Swart Estienne"/>
        </authorList>
    </citation>
    <scope>NUCLEOTIDE SEQUENCE [LARGE SCALE GENOMIC DNA]</scope>
    <source>
        <strain evidence="7 8">130c</strain>
    </source>
</reference>
<evidence type="ECO:0000313" key="8">
    <source>
        <dbReference type="Proteomes" id="UP000039865"/>
    </source>
</evidence>
<organism evidence="7 8">
    <name type="scientific">Stylonychia lemnae</name>
    <name type="common">Ciliate</name>
    <dbReference type="NCBI Taxonomy" id="5949"/>
    <lineage>
        <taxon>Eukaryota</taxon>
        <taxon>Sar</taxon>
        <taxon>Alveolata</taxon>
        <taxon>Ciliophora</taxon>
        <taxon>Intramacronucleata</taxon>
        <taxon>Spirotrichea</taxon>
        <taxon>Stichotrichia</taxon>
        <taxon>Sporadotrichida</taxon>
        <taxon>Oxytrichidae</taxon>
        <taxon>Stylonychinae</taxon>
        <taxon>Stylonychia</taxon>
    </lineage>
</organism>
<dbReference type="SUPFAM" id="SSF50978">
    <property type="entry name" value="WD40 repeat-like"/>
    <property type="match status" value="1"/>
</dbReference>
<dbReference type="PANTHER" id="PTHR10253">
    <property type="entry name" value="POLYCOMB PROTEIN"/>
    <property type="match status" value="1"/>
</dbReference>
<dbReference type="Gene3D" id="2.130.10.10">
    <property type="entry name" value="YVTN repeat-like/Quinoprotein amine dehydrogenase"/>
    <property type="match status" value="1"/>
</dbReference>
<dbReference type="InterPro" id="IPR051243">
    <property type="entry name" value="PcG_WD-repeat"/>
</dbReference>
<dbReference type="AlphaFoldDB" id="A0A078AYI9"/>
<keyword evidence="8" id="KW-1185">Reference proteome</keyword>
<dbReference type="InParanoid" id="A0A078AYI9"/>
<sequence>MQAQSEILQVEFSRVNKAIILKPILNKINFVKLIQLSRNEERQNDKLGLIVNVYSIENKFSEQTKKIETQFKIICGILVDDIGEDLKTLDIDYQREELYIAGDLGLIHCVSLIKGTFLRNNPKFLLSCSDDFSCRIWDAQRGIQMALFLDIEEHNSEIICIDWAPDFSSFLSFGNNQHLRVWDLDKRIKLHFDKVFLNKTIFPFNETVLKVHFPSHVYFQGILDSVSNIILHQHYLIQGDVNGDIYAHNLKCMLDDERKTQKIAQVFKEEKLQINHLSQITFQGQQMHLSSQYIFSQTVIAAANNLSNKVSVNFVNLD</sequence>
<evidence type="ECO:0000256" key="3">
    <source>
        <dbReference type="ARBA" id="ARBA00022737"/>
    </source>
</evidence>
<keyword evidence="3" id="KW-0677">Repeat</keyword>
<feature type="repeat" description="WD" evidence="6">
    <location>
        <begin position="151"/>
        <end position="185"/>
    </location>
</feature>
<accession>A0A078AYI9</accession>
<dbReference type="SMART" id="SM00320">
    <property type="entry name" value="WD40"/>
    <property type="match status" value="2"/>
</dbReference>
<gene>
    <name evidence="7" type="primary">Contig3396.g3635</name>
    <name evidence="7" type="ORF">STYLEM_16299</name>
</gene>
<comment type="similarity">
    <text evidence="1">Belongs to the WD repeat ESC family.</text>
</comment>
<dbReference type="InterPro" id="IPR036322">
    <property type="entry name" value="WD40_repeat_dom_sf"/>
</dbReference>
<keyword evidence="5" id="KW-0804">Transcription</keyword>
<evidence type="ECO:0000256" key="2">
    <source>
        <dbReference type="ARBA" id="ARBA00022574"/>
    </source>
</evidence>
<dbReference type="PROSITE" id="PS50294">
    <property type="entry name" value="WD_REPEATS_REGION"/>
    <property type="match status" value="1"/>
</dbReference>
<evidence type="ECO:0000256" key="5">
    <source>
        <dbReference type="ARBA" id="ARBA00023163"/>
    </source>
</evidence>
<dbReference type="Proteomes" id="UP000039865">
    <property type="component" value="Unassembled WGS sequence"/>
</dbReference>
<name>A0A078AYI9_STYLE</name>
<dbReference type="PROSITE" id="PS50082">
    <property type="entry name" value="WD_REPEATS_2"/>
    <property type="match status" value="1"/>
</dbReference>
<evidence type="ECO:0000256" key="4">
    <source>
        <dbReference type="ARBA" id="ARBA00023015"/>
    </source>
</evidence>
<evidence type="ECO:0000313" key="7">
    <source>
        <dbReference type="EMBL" id="CDW87196.1"/>
    </source>
</evidence>
<keyword evidence="2 6" id="KW-0853">WD repeat</keyword>
<keyword evidence="4" id="KW-0805">Transcription regulation</keyword>
<proteinExistence type="inferred from homology"/>
<dbReference type="Pfam" id="PF00400">
    <property type="entry name" value="WD40"/>
    <property type="match status" value="2"/>
</dbReference>
<evidence type="ECO:0000256" key="6">
    <source>
        <dbReference type="PROSITE-ProRule" id="PRU00221"/>
    </source>
</evidence>
<dbReference type="EMBL" id="CCKQ01015385">
    <property type="protein sequence ID" value="CDW87196.1"/>
    <property type="molecule type" value="Genomic_DNA"/>
</dbReference>
<evidence type="ECO:0000256" key="1">
    <source>
        <dbReference type="ARBA" id="ARBA00008075"/>
    </source>
</evidence>
<dbReference type="InterPro" id="IPR015943">
    <property type="entry name" value="WD40/YVTN_repeat-like_dom_sf"/>
</dbReference>
<protein>
    <submittedName>
        <fullName evidence="7">Wd40 domain-binding protein</fullName>
    </submittedName>
</protein>
<dbReference type="OrthoDB" id="414519at2759"/>
<dbReference type="InterPro" id="IPR001680">
    <property type="entry name" value="WD40_rpt"/>
</dbReference>